<feature type="non-terminal residue" evidence="1">
    <location>
        <position position="1"/>
    </location>
</feature>
<comment type="caution">
    <text evidence="1">The sequence shown here is derived from an EMBL/GenBank/DDBJ whole genome shotgun (WGS) entry which is preliminary data.</text>
</comment>
<reference evidence="1" key="2">
    <citation type="journal article" date="2022" name="New Phytol.">
        <title>Evolutionary transition to the ectomycorrhizal habit in the genomes of a hyperdiverse lineage of mushroom-forming fungi.</title>
        <authorList>
            <person name="Looney B."/>
            <person name="Miyauchi S."/>
            <person name="Morin E."/>
            <person name="Drula E."/>
            <person name="Courty P.E."/>
            <person name="Kohler A."/>
            <person name="Kuo A."/>
            <person name="LaButti K."/>
            <person name="Pangilinan J."/>
            <person name="Lipzen A."/>
            <person name="Riley R."/>
            <person name="Andreopoulos W."/>
            <person name="He G."/>
            <person name="Johnson J."/>
            <person name="Nolan M."/>
            <person name="Tritt A."/>
            <person name="Barry K.W."/>
            <person name="Grigoriev I.V."/>
            <person name="Nagy L.G."/>
            <person name="Hibbett D."/>
            <person name="Henrissat B."/>
            <person name="Matheny P.B."/>
            <person name="Labbe J."/>
            <person name="Martin F.M."/>
        </authorList>
    </citation>
    <scope>NUCLEOTIDE SEQUENCE</scope>
    <source>
        <strain evidence="1">FP105234-sp</strain>
    </source>
</reference>
<keyword evidence="2" id="KW-1185">Reference proteome</keyword>
<gene>
    <name evidence="1" type="ORF">FA95DRAFT_1472703</name>
</gene>
<accession>A0ACB8S7Q7</accession>
<sequence>WERTSKLVLIGRWEAYLLGFVDDPARFRGVLRTTASVASGSTVLHFLMKNSPLDAVWEPGDLDVFCPITSAETLLEHLTNIEGYRNKNPTHTVCADEDEYMGDNTGGLFQVVHLERPDGKEIDLVVSSRQTPLWALTYFWGTLVLSYISADTICVAYPLWTLAGVGRLHPERSSFFQAKRCVAKYTERGFQLLQFDSKDKTTYHSKYCPHLLRTFFDRACLRLSF</sequence>
<proteinExistence type="predicted"/>
<dbReference type="EMBL" id="MU275847">
    <property type="protein sequence ID" value="KAI0052232.1"/>
    <property type="molecule type" value="Genomic_DNA"/>
</dbReference>
<name>A0ACB8S7Q7_9AGAM</name>
<protein>
    <submittedName>
        <fullName evidence="1">Uncharacterized protein</fullName>
    </submittedName>
</protein>
<evidence type="ECO:0000313" key="2">
    <source>
        <dbReference type="Proteomes" id="UP000814033"/>
    </source>
</evidence>
<organism evidence="1 2">
    <name type="scientific">Auriscalpium vulgare</name>
    <dbReference type="NCBI Taxonomy" id="40419"/>
    <lineage>
        <taxon>Eukaryota</taxon>
        <taxon>Fungi</taxon>
        <taxon>Dikarya</taxon>
        <taxon>Basidiomycota</taxon>
        <taxon>Agaricomycotina</taxon>
        <taxon>Agaricomycetes</taxon>
        <taxon>Russulales</taxon>
        <taxon>Auriscalpiaceae</taxon>
        <taxon>Auriscalpium</taxon>
    </lineage>
</organism>
<dbReference type="Proteomes" id="UP000814033">
    <property type="component" value="Unassembled WGS sequence"/>
</dbReference>
<evidence type="ECO:0000313" key="1">
    <source>
        <dbReference type="EMBL" id="KAI0052232.1"/>
    </source>
</evidence>
<feature type="non-terminal residue" evidence="1">
    <location>
        <position position="225"/>
    </location>
</feature>
<reference evidence="1" key="1">
    <citation type="submission" date="2021-02" db="EMBL/GenBank/DDBJ databases">
        <authorList>
            <consortium name="DOE Joint Genome Institute"/>
            <person name="Ahrendt S."/>
            <person name="Looney B.P."/>
            <person name="Miyauchi S."/>
            <person name="Morin E."/>
            <person name="Drula E."/>
            <person name="Courty P.E."/>
            <person name="Chicoki N."/>
            <person name="Fauchery L."/>
            <person name="Kohler A."/>
            <person name="Kuo A."/>
            <person name="Labutti K."/>
            <person name="Pangilinan J."/>
            <person name="Lipzen A."/>
            <person name="Riley R."/>
            <person name="Andreopoulos W."/>
            <person name="He G."/>
            <person name="Johnson J."/>
            <person name="Barry K.W."/>
            <person name="Grigoriev I.V."/>
            <person name="Nagy L."/>
            <person name="Hibbett D."/>
            <person name="Henrissat B."/>
            <person name="Matheny P.B."/>
            <person name="Labbe J."/>
            <person name="Martin F."/>
        </authorList>
    </citation>
    <scope>NUCLEOTIDE SEQUENCE</scope>
    <source>
        <strain evidence="1">FP105234-sp</strain>
    </source>
</reference>